<accession>A0A2H5Y9U7</accession>
<feature type="transmembrane region" description="Helical" evidence="1">
    <location>
        <begin position="74"/>
        <end position="93"/>
    </location>
</feature>
<evidence type="ECO:0000313" key="3">
    <source>
        <dbReference type="Proteomes" id="UP000236642"/>
    </source>
</evidence>
<protein>
    <recommendedName>
        <fullName evidence="4">ABC transporter permease</fullName>
    </recommendedName>
</protein>
<gene>
    <name evidence="2" type="ORF">HRbin22_02478</name>
</gene>
<dbReference type="PANTHER" id="PTHR43471">
    <property type="entry name" value="ABC TRANSPORTER PERMEASE"/>
    <property type="match status" value="1"/>
</dbReference>
<evidence type="ECO:0008006" key="4">
    <source>
        <dbReference type="Google" id="ProtNLM"/>
    </source>
</evidence>
<sequence>MNALYSWIAEALFPIRWIGELTFREALRRRLVMAAFGLGFAFLALFGLALFLIHRELARFGPPDSRMREEILGFFMLAALYVANFLIVMAAVVGTADTIAGEIASGVIQAVAARPVARWQILLGKGLGHALWLLMYVLWLGGGVIGGTALITGWVPRGWARGLALLGLEALIPLALSLWAGTRFSTLATGALGLGLYGVAFIGGWAEQVGGLVGQATVVDLGILASLLMPAEAIWRRAAYELQSPMARLMGPNPFTATTIPSDRMVLYALFYIALLIALAAHRFERRDL</sequence>
<feature type="transmembrane region" description="Helical" evidence="1">
    <location>
        <begin position="129"/>
        <end position="152"/>
    </location>
</feature>
<proteinExistence type="predicted"/>
<dbReference type="GO" id="GO:0005886">
    <property type="term" value="C:plasma membrane"/>
    <property type="evidence" value="ECO:0007669"/>
    <property type="project" value="UniProtKB-SubCell"/>
</dbReference>
<organism evidence="2 3">
    <name type="scientific">Candidatus Thermoflexus japonica</name>
    <dbReference type="NCBI Taxonomy" id="2035417"/>
    <lineage>
        <taxon>Bacteria</taxon>
        <taxon>Bacillati</taxon>
        <taxon>Chloroflexota</taxon>
        <taxon>Thermoflexia</taxon>
        <taxon>Thermoflexales</taxon>
        <taxon>Thermoflexaceae</taxon>
        <taxon>Thermoflexus</taxon>
    </lineage>
</organism>
<evidence type="ECO:0000256" key="1">
    <source>
        <dbReference type="SAM" id="Phobius"/>
    </source>
</evidence>
<dbReference type="AlphaFoldDB" id="A0A2H5Y9U7"/>
<feature type="transmembrane region" description="Helical" evidence="1">
    <location>
        <begin position="158"/>
        <end position="180"/>
    </location>
</feature>
<evidence type="ECO:0000313" key="2">
    <source>
        <dbReference type="EMBL" id="GBD10211.1"/>
    </source>
</evidence>
<dbReference type="EMBL" id="BEHY01000127">
    <property type="protein sequence ID" value="GBD10211.1"/>
    <property type="molecule type" value="Genomic_DNA"/>
</dbReference>
<dbReference type="Proteomes" id="UP000236642">
    <property type="component" value="Unassembled WGS sequence"/>
</dbReference>
<keyword evidence="1" id="KW-0472">Membrane</keyword>
<comment type="caution">
    <text evidence="2">The sequence shown here is derived from an EMBL/GenBank/DDBJ whole genome shotgun (WGS) entry which is preliminary data.</text>
</comment>
<reference evidence="3" key="1">
    <citation type="submission" date="2017-09" db="EMBL/GenBank/DDBJ databases">
        <title>Metaegenomics of thermophilic ammonia-oxidizing enrichment culture.</title>
        <authorList>
            <person name="Kato S."/>
            <person name="Suzuki K."/>
        </authorList>
    </citation>
    <scope>NUCLEOTIDE SEQUENCE [LARGE SCALE GENOMIC DNA]</scope>
</reference>
<feature type="transmembrane region" description="Helical" evidence="1">
    <location>
        <begin position="187"/>
        <end position="206"/>
    </location>
</feature>
<feature type="transmembrane region" description="Helical" evidence="1">
    <location>
        <begin position="31"/>
        <end position="53"/>
    </location>
</feature>
<keyword evidence="1" id="KW-0812">Transmembrane</keyword>
<dbReference type="Pfam" id="PF12679">
    <property type="entry name" value="ABC2_membrane_2"/>
    <property type="match status" value="1"/>
</dbReference>
<name>A0A2H5Y9U7_9CHLR</name>
<feature type="transmembrane region" description="Helical" evidence="1">
    <location>
        <begin position="265"/>
        <end position="284"/>
    </location>
</feature>
<dbReference type="GO" id="GO:0140359">
    <property type="term" value="F:ABC-type transporter activity"/>
    <property type="evidence" value="ECO:0007669"/>
    <property type="project" value="InterPro"/>
</dbReference>
<keyword evidence="1" id="KW-1133">Transmembrane helix</keyword>